<dbReference type="EMBL" id="JAWXYG010000007">
    <property type="protein sequence ID" value="KAK4267265.1"/>
    <property type="molecule type" value="Genomic_DNA"/>
</dbReference>
<dbReference type="Gene3D" id="1.10.246.90">
    <property type="entry name" value="Nop domain"/>
    <property type="match status" value="1"/>
</dbReference>
<accession>A0AAE1MJR5</accession>
<evidence type="ECO:0000313" key="6">
    <source>
        <dbReference type="EMBL" id="KAK4267265.1"/>
    </source>
</evidence>
<dbReference type="PROSITE" id="PS51358">
    <property type="entry name" value="NOP"/>
    <property type="match status" value="1"/>
</dbReference>
<comment type="similarity">
    <text evidence="2">Belongs to the NOP5/NOP56 family.</text>
</comment>
<dbReference type="GO" id="GO:0030515">
    <property type="term" value="F:snoRNA binding"/>
    <property type="evidence" value="ECO:0007669"/>
    <property type="project" value="InterPro"/>
</dbReference>
<name>A0AAE1MJR5_9FABA</name>
<comment type="subcellular location">
    <subcellularLocation>
        <location evidence="1">Nucleus</location>
        <location evidence="1">Nucleolus</location>
    </subcellularLocation>
</comment>
<evidence type="ECO:0000256" key="2">
    <source>
        <dbReference type="ARBA" id="ARBA00009211"/>
    </source>
</evidence>
<protein>
    <recommendedName>
        <fullName evidence="5">Nop domain-containing protein</fullName>
    </recommendedName>
</protein>
<keyword evidence="7" id="KW-1185">Reference proteome</keyword>
<dbReference type="InterPro" id="IPR045056">
    <property type="entry name" value="Nop56/Nop58"/>
</dbReference>
<dbReference type="SUPFAM" id="SSF89124">
    <property type="entry name" value="Nop domain"/>
    <property type="match status" value="1"/>
</dbReference>
<dbReference type="Proteomes" id="UP001293593">
    <property type="component" value="Unassembled WGS sequence"/>
</dbReference>
<comment type="caution">
    <text evidence="6">The sequence shown here is derived from an EMBL/GenBank/DDBJ whole genome shotgun (WGS) entry which is preliminary data.</text>
</comment>
<dbReference type="AlphaFoldDB" id="A0AAE1MJR5"/>
<dbReference type="Gene3D" id="1.10.287.4070">
    <property type="match status" value="1"/>
</dbReference>
<dbReference type="InterPro" id="IPR002687">
    <property type="entry name" value="Nop_dom"/>
</dbReference>
<dbReference type="GO" id="GO:0032040">
    <property type="term" value="C:small-subunit processome"/>
    <property type="evidence" value="ECO:0007669"/>
    <property type="project" value="InterPro"/>
</dbReference>
<sequence length="180" mass="19837">MRVREWYGWHFPELTKIVQDNIQYAKAVKLMSDRAGGANVDFFEILSEDVEVKLKEAAVISIKTKVCELDLMNIKGLCDQVLSLSEYRAQLYDFLKSKMNTIAPNLTALVGELVGALLIAYGGGLLDLAKKPGSTMQILGAEKTLSGALKTKHVTCKYGLIYDASLIGKAVPKLKRKVSQ</sequence>
<keyword evidence="3" id="KW-0690">Ribosome biogenesis</keyword>
<proteinExistence type="inferred from homology"/>
<dbReference type="PANTHER" id="PTHR10894">
    <property type="entry name" value="NUCLEOLAR PROTEIN 5 NUCLEOLAR PROTEIN NOP5 NOP58"/>
    <property type="match status" value="1"/>
</dbReference>
<dbReference type="SMART" id="SM00931">
    <property type="entry name" value="NOSIC"/>
    <property type="match status" value="1"/>
</dbReference>
<feature type="domain" description="Nop" evidence="5">
    <location>
        <begin position="102"/>
        <end position="180"/>
    </location>
</feature>
<keyword evidence="4" id="KW-0539">Nucleus</keyword>
<reference evidence="6" key="1">
    <citation type="submission" date="2023-10" db="EMBL/GenBank/DDBJ databases">
        <title>Chromosome-level genome of the transformable northern wattle, Acacia crassicarpa.</title>
        <authorList>
            <person name="Massaro I."/>
            <person name="Sinha N.R."/>
            <person name="Poethig S."/>
            <person name="Leichty A.R."/>
        </authorList>
    </citation>
    <scope>NUCLEOTIDE SEQUENCE</scope>
    <source>
        <strain evidence="6">Acra3RX</strain>
        <tissue evidence="6">Leaf</tissue>
    </source>
</reference>
<dbReference type="GO" id="GO:0042254">
    <property type="term" value="P:ribosome biogenesis"/>
    <property type="evidence" value="ECO:0007669"/>
    <property type="project" value="UniProtKB-KW"/>
</dbReference>
<evidence type="ECO:0000256" key="1">
    <source>
        <dbReference type="ARBA" id="ARBA00004604"/>
    </source>
</evidence>
<organism evidence="6 7">
    <name type="scientific">Acacia crassicarpa</name>
    <name type="common">northern wattle</name>
    <dbReference type="NCBI Taxonomy" id="499986"/>
    <lineage>
        <taxon>Eukaryota</taxon>
        <taxon>Viridiplantae</taxon>
        <taxon>Streptophyta</taxon>
        <taxon>Embryophyta</taxon>
        <taxon>Tracheophyta</taxon>
        <taxon>Spermatophyta</taxon>
        <taxon>Magnoliopsida</taxon>
        <taxon>eudicotyledons</taxon>
        <taxon>Gunneridae</taxon>
        <taxon>Pentapetalae</taxon>
        <taxon>rosids</taxon>
        <taxon>fabids</taxon>
        <taxon>Fabales</taxon>
        <taxon>Fabaceae</taxon>
        <taxon>Caesalpinioideae</taxon>
        <taxon>mimosoid clade</taxon>
        <taxon>Acacieae</taxon>
        <taxon>Acacia</taxon>
    </lineage>
</organism>
<dbReference type="InterPro" id="IPR036070">
    <property type="entry name" value="Nop_dom_sf"/>
</dbReference>
<evidence type="ECO:0000313" key="7">
    <source>
        <dbReference type="Proteomes" id="UP001293593"/>
    </source>
</evidence>
<evidence type="ECO:0000256" key="4">
    <source>
        <dbReference type="ARBA" id="ARBA00023242"/>
    </source>
</evidence>
<dbReference type="PANTHER" id="PTHR10894:SF1">
    <property type="entry name" value="NUCLEOLAR PROTEIN 58"/>
    <property type="match status" value="1"/>
</dbReference>
<dbReference type="Pfam" id="PF01798">
    <property type="entry name" value="Nop"/>
    <property type="match status" value="1"/>
</dbReference>
<evidence type="ECO:0000256" key="3">
    <source>
        <dbReference type="ARBA" id="ARBA00022517"/>
    </source>
</evidence>
<evidence type="ECO:0000259" key="5">
    <source>
        <dbReference type="PROSITE" id="PS51358"/>
    </source>
</evidence>
<dbReference type="InterPro" id="IPR042239">
    <property type="entry name" value="Nop_C"/>
</dbReference>
<dbReference type="InterPro" id="IPR012976">
    <property type="entry name" value="NOSIC"/>
</dbReference>
<dbReference type="GO" id="GO:0031428">
    <property type="term" value="C:box C/D methylation guide snoRNP complex"/>
    <property type="evidence" value="ECO:0007669"/>
    <property type="project" value="InterPro"/>
</dbReference>
<gene>
    <name evidence="6" type="ORF">QN277_024065</name>
</gene>